<keyword evidence="1" id="KW-1133">Transmembrane helix</keyword>
<organism evidence="2 3">
    <name type="scientific">Dreissena polymorpha</name>
    <name type="common">Zebra mussel</name>
    <name type="synonym">Mytilus polymorpha</name>
    <dbReference type="NCBI Taxonomy" id="45954"/>
    <lineage>
        <taxon>Eukaryota</taxon>
        <taxon>Metazoa</taxon>
        <taxon>Spiralia</taxon>
        <taxon>Lophotrochozoa</taxon>
        <taxon>Mollusca</taxon>
        <taxon>Bivalvia</taxon>
        <taxon>Autobranchia</taxon>
        <taxon>Heteroconchia</taxon>
        <taxon>Euheterodonta</taxon>
        <taxon>Imparidentia</taxon>
        <taxon>Neoheterodontei</taxon>
        <taxon>Myida</taxon>
        <taxon>Dreissenoidea</taxon>
        <taxon>Dreissenidae</taxon>
        <taxon>Dreissena</taxon>
    </lineage>
</organism>
<proteinExistence type="predicted"/>
<keyword evidence="3" id="KW-1185">Reference proteome</keyword>
<keyword evidence="1" id="KW-0812">Transmembrane</keyword>
<comment type="caution">
    <text evidence="2">The sequence shown here is derived from an EMBL/GenBank/DDBJ whole genome shotgun (WGS) entry which is preliminary data.</text>
</comment>
<protein>
    <submittedName>
        <fullName evidence="2">Uncharacterized protein</fullName>
    </submittedName>
</protein>
<name>A0A9D4CNE9_DREPO</name>
<dbReference type="EMBL" id="JAIWYP010000012">
    <property type="protein sequence ID" value="KAH3727814.1"/>
    <property type="molecule type" value="Genomic_DNA"/>
</dbReference>
<reference evidence="2" key="2">
    <citation type="submission" date="2020-11" db="EMBL/GenBank/DDBJ databases">
        <authorList>
            <person name="McCartney M.A."/>
            <person name="Auch B."/>
            <person name="Kono T."/>
            <person name="Mallez S."/>
            <person name="Becker A."/>
            <person name="Gohl D.M."/>
            <person name="Silverstein K.A.T."/>
            <person name="Koren S."/>
            <person name="Bechman K.B."/>
            <person name="Herman A."/>
            <person name="Abrahante J.E."/>
            <person name="Garbe J."/>
        </authorList>
    </citation>
    <scope>NUCLEOTIDE SEQUENCE</scope>
    <source>
        <strain evidence="2">Duluth1</strain>
        <tissue evidence="2">Whole animal</tissue>
    </source>
</reference>
<feature type="transmembrane region" description="Helical" evidence="1">
    <location>
        <begin position="27"/>
        <end position="52"/>
    </location>
</feature>
<evidence type="ECO:0000256" key="1">
    <source>
        <dbReference type="SAM" id="Phobius"/>
    </source>
</evidence>
<sequence length="65" mass="7081">MVDLFNTKPVNDEGTDKFKDYAKSTKVYWIAAFCIIVGIGVSIATGIVVSILQADASLTETQLNR</sequence>
<keyword evidence="1" id="KW-0472">Membrane</keyword>
<reference evidence="2" key="1">
    <citation type="journal article" date="2019" name="bioRxiv">
        <title>The Genome of the Zebra Mussel, Dreissena polymorpha: A Resource for Invasive Species Research.</title>
        <authorList>
            <person name="McCartney M.A."/>
            <person name="Auch B."/>
            <person name="Kono T."/>
            <person name="Mallez S."/>
            <person name="Zhang Y."/>
            <person name="Obille A."/>
            <person name="Becker A."/>
            <person name="Abrahante J.E."/>
            <person name="Garbe J."/>
            <person name="Badalamenti J.P."/>
            <person name="Herman A."/>
            <person name="Mangelson H."/>
            <person name="Liachko I."/>
            <person name="Sullivan S."/>
            <person name="Sone E.D."/>
            <person name="Koren S."/>
            <person name="Silverstein K.A.T."/>
            <person name="Beckman K.B."/>
            <person name="Gohl D.M."/>
        </authorList>
    </citation>
    <scope>NUCLEOTIDE SEQUENCE</scope>
    <source>
        <strain evidence="2">Duluth1</strain>
        <tissue evidence="2">Whole animal</tissue>
    </source>
</reference>
<evidence type="ECO:0000313" key="2">
    <source>
        <dbReference type="EMBL" id="KAH3727814.1"/>
    </source>
</evidence>
<accession>A0A9D4CNE9</accession>
<dbReference type="AlphaFoldDB" id="A0A9D4CNE9"/>
<evidence type="ECO:0000313" key="3">
    <source>
        <dbReference type="Proteomes" id="UP000828390"/>
    </source>
</evidence>
<dbReference type="Proteomes" id="UP000828390">
    <property type="component" value="Unassembled WGS sequence"/>
</dbReference>
<gene>
    <name evidence="2" type="ORF">DPMN_053759</name>
</gene>